<dbReference type="InterPro" id="IPR003325">
    <property type="entry name" value="TerD"/>
</dbReference>
<evidence type="ECO:0000256" key="1">
    <source>
        <dbReference type="ARBA" id="ARBA00008775"/>
    </source>
</evidence>
<keyword evidence="4" id="KW-1185">Reference proteome</keyword>
<reference evidence="3 4" key="1">
    <citation type="submission" date="2024-07" db="EMBL/GenBank/DDBJ databases">
        <authorList>
            <person name="Thanompreechachai J."/>
            <person name="Duangmal K."/>
        </authorList>
    </citation>
    <scope>NUCLEOTIDE SEQUENCE [LARGE SCALE GENOMIC DNA]</scope>
    <source>
        <strain evidence="3 4">TBRC 1896</strain>
    </source>
</reference>
<sequence>MTTLTEGGNAPLTGSSLQVRVEGPVDVTALVVNPDGKVGGDADMVFFNQPSAPGVRLDGRALALDLDALRPGADRVVVVASPEAEGATFAGARVRLSVEDGSSTLEFTPSRLGAETVVVLAEVYRRGGAWKVRAVGQGYDDGLAGLATDFGVDVDEPVDEPAAEPAPVPPAVNFTKGEEKLPVDMRKALNLRKQQVALVLTKHRMTGLRCRVVVVLDVSGSTSSLYRRGVFSRAVERVAPVAAQVDDGAEMQAWAMGGRAQRLEDITIGDLPTWLQTYTAKRYTGAEGWNNEKAVIEDVARYVAREPLDIPTLVLFFHDGGVTDDKGTERALRAVEREPVFWQFIGIGRSDYGILEKLDTLTGRRHDNTGFFALDDLDTVSDEELYDRILQEFPSWVRSYYPSGAPALQGLS</sequence>
<name>A0ABV4I8P9_9ACTN</name>
<dbReference type="PANTHER" id="PTHR32097:SF4">
    <property type="entry name" value="GENERAL STRESS PROTEIN 16U"/>
    <property type="match status" value="1"/>
</dbReference>
<dbReference type="Proteomes" id="UP001566476">
    <property type="component" value="Unassembled WGS sequence"/>
</dbReference>
<dbReference type="InterPro" id="IPR002035">
    <property type="entry name" value="VWF_A"/>
</dbReference>
<feature type="domain" description="VWFA" evidence="2">
    <location>
        <begin position="211"/>
        <end position="389"/>
    </location>
</feature>
<dbReference type="SMART" id="SM00327">
    <property type="entry name" value="VWA"/>
    <property type="match status" value="1"/>
</dbReference>
<dbReference type="InterPro" id="IPR019303">
    <property type="entry name" value="vWA_TerF_C"/>
</dbReference>
<dbReference type="RefSeq" id="WP_370720346.1">
    <property type="nucleotide sequence ID" value="NZ_JBGGTQ010000009.1"/>
</dbReference>
<dbReference type="Pfam" id="PF02342">
    <property type="entry name" value="TerD"/>
    <property type="match status" value="1"/>
</dbReference>
<accession>A0ABV4I8P9</accession>
<dbReference type="Gene3D" id="2.60.60.30">
    <property type="entry name" value="sav2460 like domains"/>
    <property type="match status" value="1"/>
</dbReference>
<dbReference type="CDD" id="cd06974">
    <property type="entry name" value="TerD_like"/>
    <property type="match status" value="1"/>
</dbReference>
<evidence type="ECO:0000259" key="2">
    <source>
        <dbReference type="PROSITE" id="PS50234"/>
    </source>
</evidence>
<gene>
    <name evidence="3" type="ORF">AB2L28_17900</name>
</gene>
<comment type="similarity">
    <text evidence="1">Belongs to the CAPAB/TerDEXZ family.</text>
</comment>
<dbReference type="EMBL" id="JBGGTQ010000009">
    <property type="protein sequence ID" value="MEZ0494113.1"/>
    <property type="molecule type" value="Genomic_DNA"/>
</dbReference>
<evidence type="ECO:0000313" key="4">
    <source>
        <dbReference type="Proteomes" id="UP001566476"/>
    </source>
</evidence>
<dbReference type="PANTHER" id="PTHR32097">
    <property type="entry name" value="CAMP-BINDING PROTEIN 1-RELATED"/>
    <property type="match status" value="1"/>
</dbReference>
<dbReference type="PROSITE" id="PS50234">
    <property type="entry name" value="VWFA"/>
    <property type="match status" value="1"/>
</dbReference>
<evidence type="ECO:0000313" key="3">
    <source>
        <dbReference type="EMBL" id="MEZ0494113.1"/>
    </source>
</evidence>
<dbReference type="SUPFAM" id="SSF53300">
    <property type="entry name" value="vWA-like"/>
    <property type="match status" value="1"/>
</dbReference>
<comment type="caution">
    <text evidence="3">The sequence shown here is derived from an EMBL/GenBank/DDBJ whole genome shotgun (WGS) entry which is preliminary data.</text>
</comment>
<dbReference type="InterPro" id="IPR051324">
    <property type="entry name" value="Stress/Tellurium_Resist"/>
</dbReference>
<organism evidence="3 4">
    <name type="scientific">Kineococcus mangrovi</name>
    <dbReference type="NCBI Taxonomy" id="1660183"/>
    <lineage>
        <taxon>Bacteria</taxon>
        <taxon>Bacillati</taxon>
        <taxon>Actinomycetota</taxon>
        <taxon>Actinomycetes</taxon>
        <taxon>Kineosporiales</taxon>
        <taxon>Kineosporiaceae</taxon>
        <taxon>Kineococcus</taxon>
    </lineage>
</organism>
<proteinExistence type="inferred from homology"/>
<dbReference type="Pfam" id="PF10138">
    <property type="entry name" value="vWA-TerF-like"/>
    <property type="match status" value="1"/>
</dbReference>
<dbReference type="InterPro" id="IPR036465">
    <property type="entry name" value="vWFA_dom_sf"/>
</dbReference>
<protein>
    <submittedName>
        <fullName evidence="3">VWA domain-containing protein</fullName>
    </submittedName>
</protein>